<feature type="transmembrane region" description="Helical" evidence="6">
    <location>
        <begin position="94"/>
        <end position="112"/>
    </location>
</feature>
<comment type="subcellular location">
    <subcellularLocation>
        <location evidence="1">Cell membrane</location>
        <topology evidence="1">Multi-pass membrane protein</topology>
    </subcellularLocation>
</comment>
<accession>A0AAU2VS55</accession>
<sequence>MPEAAMPETGVPETMSETGTTAETVGTVTTAGSATGPAKASRTGSRRSADRNRTIGFVLCITTILLAVLDSNIVSSATVPIVRDLDPVHGVDRIAWLIASYQLAATAALPLYGKLCDSLGSKNVFIGALTTFLAGSAVCGMAQSMGELIAARALQGIGGGGLMSVTMVLLRELAAPPTADVVASGKAGRESGRSEGEGKGGGQGGKADNGGKGEKGGNIGGVIAGAGMALGPWIGGTLSDHAGWRWIFYVNLPVGIAVLVAAVTLLRLPARTTRRRIDFLGAGLAAAFSTTLLLVTEWGGQQYAWSSPLIAGLLATAAAALGLFLWRQATAAEPILPLSLFTVRAMRNGFAIQGLVGAAMMGSIVYVMIYLQVVRGVAASSAGLFLIPMAVGMAGVGLVSGRLVASGWSQKTFVVSGTVVASAALALLATLTTDTSLWTVRAAMLLMGLGFGQLIGQLIQLVQDTAPAHQLGVATTGVRFFQTLGSALGAAVFGTVLSRVYASRGPGGPAGRISELTGAAHQQALHAFTSSTDVVFCCATGVMIVAVFLATRLPGAVRTQEA</sequence>
<feature type="transmembrane region" description="Helical" evidence="6">
    <location>
        <begin position="438"/>
        <end position="459"/>
    </location>
</feature>
<evidence type="ECO:0000259" key="7">
    <source>
        <dbReference type="PROSITE" id="PS50850"/>
    </source>
</evidence>
<dbReference type="PANTHER" id="PTHR23501:SF197">
    <property type="entry name" value="COMD"/>
    <property type="match status" value="1"/>
</dbReference>
<organism evidence="8">
    <name type="scientific">Streptomyces sp. NBC_00008</name>
    <dbReference type="NCBI Taxonomy" id="2903610"/>
    <lineage>
        <taxon>Bacteria</taxon>
        <taxon>Bacillati</taxon>
        <taxon>Actinomycetota</taxon>
        <taxon>Actinomycetes</taxon>
        <taxon>Kitasatosporales</taxon>
        <taxon>Streptomycetaceae</taxon>
        <taxon>Streptomyces</taxon>
    </lineage>
</organism>
<dbReference type="PROSITE" id="PS50850">
    <property type="entry name" value="MFS"/>
    <property type="match status" value="1"/>
</dbReference>
<feature type="domain" description="Major facilitator superfamily (MFS) profile" evidence="7">
    <location>
        <begin position="56"/>
        <end position="558"/>
    </location>
</feature>
<evidence type="ECO:0000256" key="4">
    <source>
        <dbReference type="ARBA" id="ARBA00023136"/>
    </source>
</evidence>
<name>A0AAU2VS55_9ACTN</name>
<evidence type="ECO:0000256" key="1">
    <source>
        <dbReference type="ARBA" id="ARBA00004651"/>
    </source>
</evidence>
<dbReference type="Gene3D" id="1.20.1720.10">
    <property type="entry name" value="Multidrug resistance protein D"/>
    <property type="match status" value="2"/>
</dbReference>
<feature type="transmembrane region" description="Helical" evidence="6">
    <location>
        <begin position="533"/>
        <end position="551"/>
    </location>
</feature>
<feature type="transmembrane region" description="Helical" evidence="6">
    <location>
        <begin position="377"/>
        <end position="400"/>
    </location>
</feature>
<dbReference type="GO" id="GO:0005886">
    <property type="term" value="C:plasma membrane"/>
    <property type="evidence" value="ECO:0007669"/>
    <property type="project" value="UniProtKB-SubCell"/>
</dbReference>
<feature type="transmembrane region" description="Helical" evidence="6">
    <location>
        <begin position="350"/>
        <end position="371"/>
    </location>
</feature>
<feature type="transmembrane region" description="Helical" evidence="6">
    <location>
        <begin position="412"/>
        <end position="432"/>
    </location>
</feature>
<dbReference type="AlphaFoldDB" id="A0AAU2VS55"/>
<dbReference type="GO" id="GO:0022857">
    <property type="term" value="F:transmembrane transporter activity"/>
    <property type="evidence" value="ECO:0007669"/>
    <property type="project" value="InterPro"/>
</dbReference>
<feature type="transmembrane region" description="Helical" evidence="6">
    <location>
        <begin position="480"/>
        <end position="502"/>
    </location>
</feature>
<evidence type="ECO:0000256" key="6">
    <source>
        <dbReference type="SAM" id="Phobius"/>
    </source>
</evidence>
<feature type="region of interest" description="Disordered" evidence="5">
    <location>
        <begin position="181"/>
        <end position="213"/>
    </location>
</feature>
<proteinExistence type="predicted"/>
<gene>
    <name evidence="8" type="ORF">OG398_17925</name>
</gene>
<dbReference type="SUPFAM" id="SSF103473">
    <property type="entry name" value="MFS general substrate transporter"/>
    <property type="match status" value="2"/>
</dbReference>
<feature type="transmembrane region" description="Helical" evidence="6">
    <location>
        <begin position="216"/>
        <end position="234"/>
    </location>
</feature>
<feature type="transmembrane region" description="Helical" evidence="6">
    <location>
        <begin position="124"/>
        <end position="143"/>
    </location>
</feature>
<feature type="transmembrane region" description="Helical" evidence="6">
    <location>
        <begin position="277"/>
        <end position="296"/>
    </location>
</feature>
<keyword evidence="4 6" id="KW-0472">Membrane</keyword>
<feature type="compositionally biased region" description="Basic and acidic residues" evidence="5">
    <location>
        <begin position="187"/>
        <end position="198"/>
    </location>
</feature>
<feature type="transmembrane region" description="Helical" evidence="6">
    <location>
        <begin position="55"/>
        <end position="74"/>
    </location>
</feature>
<protein>
    <submittedName>
        <fullName evidence="8">MFS transporter</fullName>
    </submittedName>
</protein>
<feature type="transmembrane region" description="Helical" evidence="6">
    <location>
        <begin position="246"/>
        <end position="265"/>
    </location>
</feature>
<reference evidence="8" key="1">
    <citation type="submission" date="2022-10" db="EMBL/GenBank/DDBJ databases">
        <title>The complete genomes of actinobacterial strains from the NBC collection.</title>
        <authorList>
            <person name="Joergensen T.S."/>
            <person name="Alvarez Arevalo M."/>
            <person name="Sterndorff E.B."/>
            <person name="Faurdal D."/>
            <person name="Vuksanovic O."/>
            <person name="Mourched A.-S."/>
            <person name="Charusanti P."/>
            <person name="Shaw S."/>
            <person name="Blin K."/>
            <person name="Weber T."/>
        </authorList>
    </citation>
    <scope>NUCLEOTIDE SEQUENCE</scope>
    <source>
        <strain evidence="8">NBC_00008</strain>
    </source>
</reference>
<keyword evidence="2 6" id="KW-0812">Transmembrane</keyword>
<feature type="transmembrane region" description="Helical" evidence="6">
    <location>
        <begin position="149"/>
        <end position="170"/>
    </location>
</feature>
<feature type="compositionally biased region" description="Gly residues" evidence="5">
    <location>
        <begin position="199"/>
        <end position="208"/>
    </location>
</feature>
<keyword evidence="3 6" id="KW-1133">Transmembrane helix</keyword>
<feature type="region of interest" description="Disordered" evidence="5">
    <location>
        <begin position="26"/>
        <end position="47"/>
    </location>
</feature>
<feature type="compositionally biased region" description="Low complexity" evidence="5">
    <location>
        <begin position="26"/>
        <end position="36"/>
    </location>
</feature>
<evidence type="ECO:0000256" key="5">
    <source>
        <dbReference type="SAM" id="MobiDB-lite"/>
    </source>
</evidence>
<dbReference type="EMBL" id="CP108313">
    <property type="protein sequence ID" value="WTW70016.1"/>
    <property type="molecule type" value="Genomic_DNA"/>
</dbReference>
<dbReference type="InterPro" id="IPR036259">
    <property type="entry name" value="MFS_trans_sf"/>
</dbReference>
<dbReference type="InterPro" id="IPR011701">
    <property type="entry name" value="MFS"/>
</dbReference>
<evidence type="ECO:0000256" key="2">
    <source>
        <dbReference type="ARBA" id="ARBA00022692"/>
    </source>
</evidence>
<feature type="region of interest" description="Disordered" evidence="5">
    <location>
        <begin position="1"/>
        <end position="20"/>
    </location>
</feature>
<dbReference type="PANTHER" id="PTHR23501">
    <property type="entry name" value="MAJOR FACILITATOR SUPERFAMILY"/>
    <property type="match status" value="1"/>
</dbReference>
<feature type="transmembrane region" description="Helical" evidence="6">
    <location>
        <begin position="308"/>
        <end position="329"/>
    </location>
</feature>
<dbReference type="Pfam" id="PF07690">
    <property type="entry name" value="MFS_1"/>
    <property type="match status" value="2"/>
</dbReference>
<dbReference type="InterPro" id="IPR020846">
    <property type="entry name" value="MFS_dom"/>
</dbReference>
<dbReference type="Gene3D" id="1.20.1250.20">
    <property type="entry name" value="MFS general substrate transporter like domains"/>
    <property type="match status" value="1"/>
</dbReference>
<evidence type="ECO:0000313" key="8">
    <source>
        <dbReference type="EMBL" id="WTW70016.1"/>
    </source>
</evidence>
<evidence type="ECO:0000256" key="3">
    <source>
        <dbReference type="ARBA" id="ARBA00022989"/>
    </source>
</evidence>